<sequence>MNIVKLILLACPAFLVSMLLVVNPAHASSLKSAYPTQIMTVVSRQQIPDLATPKLTQTSNPITDQLGCNCANCVQAKFQSLQGKLPSVGF</sequence>
<reference evidence="2 3" key="1">
    <citation type="submission" date="2017-06" db="EMBL/GenBank/DDBJ databases">
        <title>Genome sequencing of cyanobaciteial culture collection at National Institute for Environmental Studies (NIES).</title>
        <authorList>
            <person name="Hirose Y."/>
            <person name="Shimura Y."/>
            <person name="Fujisawa T."/>
            <person name="Nakamura Y."/>
            <person name="Kawachi M."/>
        </authorList>
    </citation>
    <scope>NUCLEOTIDE SEQUENCE [LARGE SCALE GENOMIC DNA]</scope>
    <source>
        <strain evidence="2 3">NIES-4072</strain>
    </source>
</reference>
<keyword evidence="1" id="KW-0732">Signal</keyword>
<dbReference type="RefSeq" id="WP_109011254.1">
    <property type="nucleotide sequence ID" value="NZ_BDUD01000001.1"/>
</dbReference>
<dbReference type="EMBL" id="BDUD01000001">
    <property type="protein sequence ID" value="GBG21335.1"/>
    <property type="molecule type" value="Genomic_DNA"/>
</dbReference>
<keyword evidence="3" id="KW-1185">Reference proteome</keyword>
<proteinExistence type="predicted"/>
<name>A0A2R5FSQ4_NOSCO</name>
<comment type="caution">
    <text evidence="2">The sequence shown here is derived from an EMBL/GenBank/DDBJ whole genome shotgun (WGS) entry which is preliminary data.</text>
</comment>
<protein>
    <submittedName>
        <fullName evidence="2">Uncharacterized protein</fullName>
    </submittedName>
</protein>
<feature type="signal peptide" evidence="1">
    <location>
        <begin position="1"/>
        <end position="27"/>
    </location>
</feature>
<evidence type="ECO:0000313" key="3">
    <source>
        <dbReference type="Proteomes" id="UP000245124"/>
    </source>
</evidence>
<organism evidence="2 3">
    <name type="scientific">Nostoc commune NIES-4072</name>
    <dbReference type="NCBI Taxonomy" id="2005467"/>
    <lineage>
        <taxon>Bacteria</taxon>
        <taxon>Bacillati</taxon>
        <taxon>Cyanobacteriota</taxon>
        <taxon>Cyanophyceae</taxon>
        <taxon>Nostocales</taxon>
        <taxon>Nostocaceae</taxon>
        <taxon>Nostoc</taxon>
    </lineage>
</organism>
<dbReference type="OrthoDB" id="516128at2"/>
<evidence type="ECO:0000313" key="2">
    <source>
        <dbReference type="EMBL" id="GBG21335.1"/>
    </source>
</evidence>
<evidence type="ECO:0000256" key="1">
    <source>
        <dbReference type="SAM" id="SignalP"/>
    </source>
</evidence>
<feature type="chain" id="PRO_5015324446" evidence="1">
    <location>
        <begin position="28"/>
        <end position="90"/>
    </location>
</feature>
<dbReference type="Proteomes" id="UP000245124">
    <property type="component" value="Unassembled WGS sequence"/>
</dbReference>
<gene>
    <name evidence="2" type="ORF">NIES4072_50190</name>
</gene>
<dbReference type="AlphaFoldDB" id="A0A2R5FSQ4"/>
<accession>A0A2R5FSQ4</accession>